<comment type="caution">
    <text evidence="13">The sequence shown here is derived from an EMBL/GenBank/DDBJ whole genome shotgun (WGS) entry which is preliminary data.</text>
</comment>
<evidence type="ECO:0000256" key="4">
    <source>
        <dbReference type="ARBA" id="ARBA00022553"/>
    </source>
</evidence>
<feature type="domain" description="Response regulatory" evidence="12">
    <location>
        <begin position="3"/>
        <end position="120"/>
    </location>
</feature>
<feature type="domain" description="HTH araC/xylS-type" evidence="11">
    <location>
        <begin position="421"/>
        <end position="519"/>
    </location>
</feature>
<evidence type="ECO:0000256" key="7">
    <source>
        <dbReference type="ARBA" id="ARBA00023125"/>
    </source>
</evidence>
<organism evidence="13 14">
    <name type="scientific">Clostridium butyricum</name>
    <dbReference type="NCBI Taxonomy" id="1492"/>
    <lineage>
        <taxon>Bacteria</taxon>
        <taxon>Bacillati</taxon>
        <taxon>Bacillota</taxon>
        <taxon>Clostridia</taxon>
        <taxon>Eubacteriales</taxon>
        <taxon>Clostridiaceae</taxon>
        <taxon>Clostridium</taxon>
    </lineage>
</organism>
<name>A0A512TQZ8_CLOBU</name>
<keyword evidence="7 13" id="KW-0238">DNA-binding</keyword>
<proteinExistence type="predicted"/>
<dbReference type="InterPro" id="IPR018062">
    <property type="entry name" value="HTH_AraC-typ_CS"/>
</dbReference>
<feature type="modified residue" description="4-aspartylphosphate" evidence="10">
    <location>
        <position position="55"/>
    </location>
</feature>
<dbReference type="CDD" id="cd17536">
    <property type="entry name" value="REC_YesN-like"/>
    <property type="match status" value="1"/>
</dbReference>
<evidence type="ECO:0000256" key="6">
    <source>
        <dbReference type="ARBA" id="ARBA00023015"/>
    </source>
</evidence>
<dbReference type="EMBL" id="BKBC01000057">
    <property type="protein sequence ID" value="GEQ22682.1"/>
    <property type="molecule type" value="Genomic_DNA"/>
</dbReference>
<dbReference type="InterPro" id="IPR009057">
    <property type="entry name" value="Homeodomain-like_sf"/>
</dbReference>
<dbReference type="PANTHER" id="PTHR42713">
    <property type="entry name" value="HISTIDINE KINASE-RELATED"/>
    <property type="match status" value="1"/>
</dbReference>
<evidence type="ECO:0000256" key="10">
    <source>
        <dbReference type="PROSITE-ProRule" id="PRU00169"/>
    </source>
</evidence>
<reference evidence="13 14" key="1">
    <citation type="submission" date="2019-07" db="EMBL/GenBank/DDBJ databases">
        <title>Whole genome shotgun sequence of Clostridium butyricum NBRC 3858.</title>
        <authorList>
            <person name="Hosoyama A."/>
            <person name="Uohara A."/>
            <person name="Ohji S."/>
            <person name="Ichikawa N."/>
        </authorList>
    </citation>
    <scope>NUCLEOTIDE SEQUENCE [LARGE SCALE GENOMIC DNA]</scope>
    <source>
        <strain evidence="13 14">NBRC 3858</strain>
    </source>
</reference>
<evidence type="ECO:0000313" key="14">
    <source>
        <dbReference type="Proteomes" id="UP000321089"/>
    </source>
</evidence>
<comment type="subcellular location">
    <subcellularLocation>
        <location evidence="1">Cytoplasm</location>
    </subcellularLocation>
</comment>
<evidence type="ECO:0000313" key="13">
    <source>
        <dbReference type="EMBL" id="GEQ22682.1"/>
    </source>
</evidence>
<dbReference type="RefSeq" id="WP_146869022.1">
    <property type="nucleotide sequence ID" value="NZ_BKBC01000057.1"/>
</dbReference>
<dbReference type="SUPFAM" id="SSF52172">
    <property type="entry name" value="CheY-like"/>
    <property type="match status" value="1"/>
</dbReference>
<dbReference type="GO" id="GO:0005737">
    <property type="term" value="C:cytoplasm"/>
    <property type="evidence" value="ECO:0007669"/>
    <property type="project" value="UniProtKB-SubCell"/>
</dbReference>
<protein>
    <recommendedName>
        <fullName evidence="2">Stage 0 sporulation protein A homolog</fullName>
    </recommendedName>
</protein>
<evidence type="ECO:0000256" key="2">
    <source>
        <dbReference type="ARBA" id="ARBA00018672"/>
    </source>
</evidence>
<evidence type="ECO:0000256" key="5">
    <source>
        <dbReference type="ARBA" id="ARBA00023012"/>
    </source>
</evidence>
<evidence type="ECO:0000256" key="9">
    <source>
        <dbReference type="ARBA" id="ARBA00024867"/>
    </source>
</evidence>
<keyword evidence="3" id="KW-0963">Cytoplasm</keyword>
<dbReference type="InterPro" id="IPR011006">
    <property type="entry name" value="CheY-like_superfamily"/>
</dbReference>
<sequence>MIKVMIVEDESIIRKGIICLINWEELDCTIVEECSNALHAMEFLKSNSVDLIITDIVMPQISGLELCEYVNLNYPNTKIIILSAHSDFSYAQTAIKNKVNDYILKSNFVKELPTSVAKTCALIKKENEYNDPLDEEYINKLKIILVKNLIEDNLIDFPSEQECIKLLRMDLQNYYIIMSEIEYMKLPEQEDDYYTPIEKLYGAALNELENISLWIDKHIFLTIVNFNDKNSTTNLQKIVPIMNHILSMVNNYMSFQLNIGISKQHSNISHIKRAYNEASSTLNKLFVDNSLSLYKDTKDKNKTNYLPCQKEVVQTIIENIQTGNQEKYINCIKDIFNTYLNYTDNYDKIKIEILIIISNCFRIIIDNDLNIKNFEQFENVINSNILQAKSLSSLFTILQNWGLKVMELDKSVNFNYNSLVLKVNDYIKDNYSSVVKLNDIAVQLHVNSSYLSRLYKKQTGDSIITTVNKYRINKAKELLNTGNYLISEVGSLVGIDDPAYFSNIFTKHVGVSPKNYKLGS</sequence>
<dbReference type="Gene3D" id="3.40.50.2300">
    <property type="match status" value="1"/>
</dbReference>
<dbReference type="Proteomes" id="UP000321089">
    <property type="component" value="Unassembled WGS sequence"/>
</dbReference>
<dbReference type="AlphaFoldDB" id="A0A512TQZ8"/>
<dbReference type="PROSITE" id="PS01124">
    <property type="entry name" value="HTH_ARAC_FAMILY_2"/>
    <property type="match status" value="1"/>
</dbReference>
<dbReference type="Pfam" id="PF00072">
    <property type="entry name" value="Response_reg"/>
    <property type="match status" value="1"/>
</dbReference>
<dbReference type="GO" id="GO:0043565">
    <property type="term" value="F:sequence-specific DNA binding"/>
    <property type="evidence" value="ECO:0007669"/>
    <property type="project" value="InterPro"/>
</dbReference>
<dbReference type="PROSITE" id="PS50110">
    <property type="entry name" value="RESPONSE_REGULATORY"/>
    <property type="match status" value="1"/>
</dbReference>
<dbReference type="GO" id="GO:0000160">
    <property type="term" value="P:phosphorelay signal transduction system"/>
    <property type="evidence" value="ECO:0007669"/>
    <property type="project" value="UniProtKB-KW"/>
</dbReference>
<dbReference type="SMART" id="SM00448">
    <property type="entry name" value="REC"/>
    <property type="match status" value="1"/>
</dbReference>
<dbReference type="PANTHER" id="PTHR42713:SF3">
    <property type="entry name" value="TRANSCRIPTIONAL REGULATORY PROTEIN HPTR"/>
    <property type="match status" value="1"/>
</dbReference>
<keyword evidence="6" id="KW-0805">Transcription regulation</keyword>
<dbReference type="SMART" id="SM00342">
    <property type="entry name" value="HTH_ARAC"/>
    <property type="match status" value="1"/>
</dbReference>
<dbReference type="InterPro" id="IPR001789">
    <property type="entry name" value="Sig_transdc_resp-reg_receiver"/>
</dbReference>
<evidence type="ECO:0000259" key="11">
    <source>
        <dbReference type="PROSITE" id="PS01124"/>
    </source>
</evidence>
<dbReference type="Pfam" id="PF12833">
    <property type="entry name" value="HTH_18"/>
    <property type="match status" value="1"/>
</dbReference>
<dbReference type="InterPro" id="IPR018060">
    <property type="entry name" value="HTH_AraC"/>
</dbReference>
<keyword evidence="8" id="KW-0804">Transcription</keyword>
<evidence type="ECO:0000259" key="12">
    <source>
        <dbReference type="PROSITE" id="PS50110"/>
    </source>
</evidence>
<dbReference type="PROSITE" id="PS00041">
    <property type="entry name" value="HTH_ARAC_FAMILY_1"/>
    <property type="match status" value="1"/>
</dbReference>
<evidence type="ECO:0000256" key="3">
    <source>
        <dbReference type="ARBA" id="ARBA00022490"/>
    </source>
</evidence>
<dbReference type="InterPro" id="IPR051552">
    <property type="entry name" value="HptR"/>
</dbReference>
<dbReference type="Gene3D" id="1.10.10.60">
    <property type="entry name" value="Homeodomain-like"/>
    <property type="match status" value="2"/>
</dbReference>
<evidence type="ECO:0000256" key="8">
    <source>
        <dbReference type="ARBA" id="ARBA00023163"/>
    </source>
</evidence>
<dbReference type="GO" id="GO:0003700">
    <property type="term" value="F:DNA-binding transcription factor activity"/>
    <property type="evidence" value="ECO:0007669"/>
    <property type="project" value="InterPro"/>
</dbReference>
<gene>
    <name evidence="13" type="ORF">CBU02nite_31880</name>
</gene>
<keyword evidence="5" id="KW-0902">Two-component regulatory system</keyword>
<accession>A0A512TQZ8</accession>
<dbReference type="SUPFAM" id="SSF46689">
    <property type="entry name" value="Homeodomain-like"/>
    <property type="match status" value="2"/>
</dbReference>
<comment type="function">
    <text evidence="9">May play the central regulatory role in sporulation. It may be an element of the effector pathway responsible for the activation of sporulation genes in response to nutritional stress. Spo0A may act in concert with spo0H (a sigma factor) to control the expression of some genes that are critical to the sporulation process.</text>
</comment>
<evidence type="ECO:0000256" key="1">
    <source>
        <dbReference type="ARBA" id="ARBA00004496"/>
    </source>
</evidence>
<keyword evidence="4 10" id="KW-0597">Phosphoprotein</keyword>